<gene>
    <name evidence="1" type="ORF">C8D98_2574</name>
</gene>
<dbReference type="PANTHER" id="PTHR11409:SF43">
    <property type="entry name" value="ADENOSINE DEAMINASE"/>
    <property type="match status" value="1"/>
</dbReference>
<dbReference type="EMBL" id="SMGG01000007">
    <property type="protein sequence ID" value="TCK58373.1"/>
    <property type="molecule type" value="Genomic_DNA"/>
</dbReference>
<dbReference type="GO" id="GO:0043103">
    <property type="term" value="P:hypoxanthine salvage"/>
    <property type="evidence" value="ECO:0007669"/>
    <property type="project" value="TreeGrafter"/>
</dbReference>
<dbReference type="InterPro" id="IPR006330">
    <property type="entry name" value="Ado/ade_deaminase"/>
</dbReference>
<sequence length="788" mass="91474">MSNTPSLRQILFDINSLKDYETGNGKPEFEDIKRRMVLNERSLNRNLPDHYYNNGYEYVLGGINDINSLLTKGLTKLGSEHLTIFKDLVYVKTESFSDWQELLTLCPPLILVCAFLWDTKYCKSQTKVCCISEFTIEYLKPHTIYTCIPSPRFIHLDSFIEENGGLYDLHMHLNGSTETDIAWHYFLQTPEKVKKGLMSASHNQKVIEQIEQTENGFTPDVLYQRLQAAVELRHDIVRTILASYGIIKCENYIKVSDRHPMTLLFSSYSDPDSNWRDETMEALMYILALDHIHTHQSSTLAKIFHHYLLILGFINQFLVQQIHQSGFDQFQKITLNKFRETPEETYARRFFQLGGYKQNNFKMIEGRFAPKDTPQKNREQINLILSGWGKYKEKIKSRYDDLKVDSDHIELKLVAHFIKQSDSNISTDTDDFFIPHTRLRKSLWQKAAALIVTKNHTEHGQYLTGVDAASNELETPPEVFAPIYRHLRNNGFSHFTYHAGEDFHHIVGGLRAMYEAVDFLDLKAGDRIGHGTAMGISPELWHGHTGNFLFLNKGEWLDDLLFSIFLIEKYDDGSLVNLSSKLRFEAEKKASEIYGNYFHIGALIGAWKLRKFCPFHMFPVESSLGHNDYSTETVACCQAKPDKIQSDLLKAYYTQSIKKRYDIKEKIETLGLFSLDDLWKLQIILQKYMHQKEIVMEVLPTSNVRISYYSQYSEHHIWRWLGLNKVNNCDTLPPIVLGTDDTGIFASNIRNEYAHIYNHLINTIKLPHQSALKYIKEIHESSKVYAFK</sequence>
<dbReference type="OrthoDB" id="8772092at2"/>
<dbReference type="RefSeq" id="WP_132874547.1">
    <property type="nucleotide sequence ID" value="NZ_SMGG01000007.1"/>
</dbReference>
<dbReference type="Proteomes" id="UP000294614">
    <property type="component" value="Unassembled WGS sequence"/>
</dbReference>
<dbReference type="GO" id="GO:0046103">
    <property type="term" value="P:inosine biosynthetic process"/>
    <property type="evidence" value="ECO:0007669"/>
    <property type="project" value="TreeGrafter"/>
</dbReference>
<name>A0A4R1K3U1_9BACT</name>
<dbReference type="SUPFAM" id="SSF51556">
    <property type="entry name" value="Metallo-dependent hydrolases"/>
    <property type="match status" value="1"/>
</dbReference>
<organism evidence="1 2">
    <name type="scientific">Seleniivibrio woodruffii</name>
    <dbReference type="NCBI Taxonomy" id="1078050"/>
    <lineage>
        <taxon>Bacteria</taxon>
        <taxon>Pseudomonadati</taxon>
        <taxon>Deferribacterota</taxon>
        <taxon>Deferribacteres</taxon>
        <taxon>Deferribacterales</taxon>
        <taxon>Geovibrionaceae</taxon>
        <taxon>Seleniivibrio</taxon>
    </lineage>
</organism>
<proteinExistence type="predicted"/>
<reference evidence="1 2" key="1">
    <citation type="submission" date="2019-03" db="EMBL/GenBank/DDBJ databases">
        <title>Genomic Encyclopedia of Type Strains, Phase IV (KMG-IV): sequencing the most valuable type-strain genomes for metagenomic binning, comparative biology and taxonomic classification.</title>
        <authorList>
            <person name="Goeker M."/>
        </authorList>
    </citation>
    <scope>NUCLEOTIDE SEQUENCE [LARGE SCALE GENOMIC DNA]</scope>
    <source>
        <strain evidence="1 2">DSM 24984</strain>
    </source>
</reference>
<dbReference type="PANTHER" id="PTHR11409">
    <property type="entry name" value="ADENOSINE DEAMINASE"/>
    <property type="match status" value="1"/>
</dbReference>
<evidence type="ECO:0000313" key="1">
    <source>
        <dbReference type="EMBL" id="TCK58373.1"/>
    </source>
</evidence>
<dbReference type="GO" id="GO:0006154">
    <property type="term" value="P:adenosine catabolic process"/>
    <property type="evidence" value="ECO:0007669"/>
    <property type="project" value="TreeGrafter"/>
</dbReference>
<dbReference type="AlphaFoldDB" id="A0A4R1K3U1"/>
<evidence type="ECO:0008006" key="3">
    <source>
        <dbReference type="Google" id="ProtNLM"/>
    </source>
</evidence>
<dbReference type="GO" id="GO:0005829">
    <property type="term" value="C:cytosol"/>
    <property type="evidence" value="ECO:0007669"/>
    <property type="project" value="TreeGrafter"/>
</dbReference>
<dbReference type="InterPro" id="IPR032466">
    <property type="entry name" value="Metal_Hydrolase"/>
</dbReference>
<comment type="caution">
    <text evidence="1">The sequence shown here is derived from an EMBL/GenBank/DDBJ whole genome shotgun (WGS) entry which is preliminary data.</text>
</comment>
<keyword evidence="2" id="KW-1185">Reference proteome</keyword>
<evidence type="ECO:0000313" key="2">
    <source>
        <dbReference type="Proteomes" id="UP000294614"/>
    </source>
</evidence>
<dbReference type="Gene3D" id="3.20.20.140">
    <property type="entry name" value="Metal-dependent hydrolases"/>
    <property type="match status" value="2"/>
</dbReference>
<accession>A0A4R1K3U1</accession>
<protein>
    <recommendedName>
        <fullName evidence="3">Adenosine deaminase</fullName>
    </recommendedName>
</protein>
<dbReference type="GO" id="GO:0004000">
    <property type="term" value="F:adenosine deaminase activity"/>
    <property type="evidence" value="ECO:0007669"/>
    <property type="project" value="TreeGrafter"/>
</dbReference>